<comment type="caution">
    <text evidence="2">The sequence shown here is derived from an EMBL/GenBank/DDBJ whole genome shotgun (WGS) entry which is preliminary data.</text>
</comment>
<dbReference type="Gene3D" id="3.40.1660.10">
    <property type="entry name" value="EreA-like (biosynthetic domain)"/>
    <property type="match status" value="1"/>
</dbReference>
<dbReference type="SUPFAM" id="SSF159501">
    <property type="entry name" value="EreA/ChaN-like"/>
    <property type="match status" value="1"/>
</dbReference>
<protein>
    <submittedName>
        <fullName evidence="2">Erythromycin esterase family protein</fullName>
    </submittedName>
</protein>
<dbReference type="Pfam" id="PF05139">
    <property type="entry name" value="Erythro_esteras"/>
    <property type="match status" value="1"/>
</dbReference>
<dbReference type="RefSeq" id="WP_157396912.1">
    <property type="nucleotide sequence ID" value="NZ_WSEL01000003.1"/>
</dbReference>
<dbReference type="AlphaFoldDB" id="A0A6N8IPP9"/>
<organism evidence="2 3">
    <name type="scientific">Ramlibacter pinisoli</name>
    <dbReference type="NCBI Taxonomy" id="2682844"/>
    <lineage>
        <taxon>Bacteria</taxon>
        <taxon>Pseudomonadati</taxon>
        <taxon>Pseudomonadota</taxon>
        <taxon>Betaproteobacteria</taxon>
        <taxon>Burkholderiales</taxon>
        <taxon>Comamonadaceae</taxon>
        <taxon>Ramlibacter</taxon>
    </lineage>
</organism>
<sequence>MAPDAVLLDVLRPRLLPFGENLPRELMDAIGSARLALLGGASTGTHEFQALRAAITRELIGRHGCRAVVIEGDAPDAWRVNRWVRGLDGGEALEALAGFERFPGWRWRNPVMLDFIQWLREVNAGRPPRERAGFYAMDLYGLSGPAHETLAWLDRVDPDAARRARLRYACLDHYQQNLEAYGCAAGFGISREDGVVAQLTTALQRRPAPGVDDPDALFHARQADRLAGQAKPYYRDMFRGRASCWNQRELHMVDTLQVLGEHLGQAQGEPARLAVWGHTAHLGDASATAMAREGEWSVGELARRRWPGETFLLGFTTSEGSVRAAADWDAPGRAMALPPALEGSWEALFHATGEDRFALLPDAALRAQLDRPLLERAIGAVYLPEAERRSHYLAARLFSQFDAVLHVDRTRALDALAPAGTAADMEAPQIDSGASRRAREPAA</sequence>
<accession>A0A6N8IPP9</accession>
<dbReference type="InterPro" id="IPR007815">
    <property type="entry name" value="Emycin_Estase"/>
</dbReference>
<dbReference type="PANTHER" id="PTHR31299:SF0">
    <property type="entry name" value="ESTERASE, PUTATIVE (AFU_ORTHOLOGUE AFUA_1G05850)-RELATED"/>
    <property type="match status" value="1"/>
</dbReference>
<dbReference type="EMBL" id="WSEL01000003">
    <property type="protein sequence ID" value="MVQ28851.1"/>
    <property type="molecule type" value="Genomic_DNA"/>
</dbReference>
<evidence type="ECO:0000313" key="3">
    <source>
        <dbReference type="Proteomes" id="UP000469385"/>
    </source>
</evidence>
<dbReference type="PIRSF" id="PIRSF036794">
    <property type="entry name" value="UCP_erythr_ester"/>
    <property type="match status" value="1"/>
</dbReference>
<reference evidence="2 3" key="1">
    <citation type="submission" date="2019-12" db="EMBL/GenBank/DDBJ databases">
        <authorList>
            <person name="Huq M.A."/>
        </authorList>
    </citation>
    <scope>NUCLEOTIDE SEQUENCE [LARGE SCALE GENOMIC DNA]</scope>
    <source>
        <strain evidence="2 3">MAH-25</strain>
    </source>
</reference>
<dbReference type="InterPro" id="IPR014622">
    <property type="entry name" value="UCP036794_erythomycin"/>
</dbReference>
<dbReference type="Gene3D" id="3.30.1870.10">
    <property type="entry name" value="EreA-like, domain 2"/>
    <property type="match status" value="1"/>
</dbReference>
<dbReference type="PANTHER" id="PTHR31299">
    <property type="entry name" value="ESTERASE, PUTATIVE (AFU_ORTHOLOGUE AFUA_1G05850)-RELATED"/>
    <property type="match status" value="1"/>
</dbReference>
<feature type="region of interest" description="Disordered" evidence="1">
    <location>
        <begin position="424"/>
        <end position="443"/>
    </location>
</feature>
<dbReference type="CDD" id="cd14728">
    <property type="entry name" value="Ere-like"/>
    <property type="match status" value="1"/>
</dbReference>
<name>A0A6N8IPP9_9BURK</name>
<dbReference type="InterPro" id="IPR052036">
    <property type="entry name" value="Hydrolase/PRTase-associated"/>
</dbReference>
<dbReference type="GO" id="GO:0046677">
    <property type="term" value="P:response to antibiotic"/>
    <property type="evidence" value="ECO:0007669"/>
    <property type="project" value="InterPro"/>
</dbReference>
<evidence type="ECO:0000256" key="1">
    <source>
        <dbReference type="SAM" id="MobiDB-lite"/>
    </source>
</evidence>
<evidence type="ECO:0000313" key="2">
    <source>
        <dbReference type="EMBL" id="MVQ28851.1"/>
    </source>
</evidence>
<proteinExistence type="predicted"/>
<gene>
    <name evidence="2" type="ORF">GON04_05320</name>
</gene>
<keyword evidence="3" id="KW-1185">Reference proteome</keyword>
<dbReference type="Proteomes" id="UP000469385">
    <property type="component" value="Unassembled WGS sequence"/>
</dbReference>